<dbReference type="FunCoup" id="A0A6I8UT21">
    <property type="interactions" value="1"/>
</dbReference>
<keyword evidence="1" id="KW-1185">Reference proteome</keyword>
<proteinExistence type="predicted"/>
<dbReference type="KEGG" id="dpo:4803815"/>
<dbReference type="AlphaFoldDB" id="A0A6I8UT21"/>
<dbReference type="Proteomes" id="UP000001819">
    <property type="component" value="Chromosome 3"/>
</dbReference>
<evidence type="ECO:0000313" key="2">
    <source>
        <dbReference type="RefSeq" id="XP_001360472.4"/>
    </source>
</evidence>
<reference evidence="1" key="1">
    <citation type="submission" date="2024-06" db="UniProtKB">
        <authorList>
            <consortium name="RefSeq"/>
        </authorList>
    </citation>
    <scope>NUCLEOTIDE SEQUENCE [LARGE SCALE GENOMIC DNA]</scope>
    <source>
        <strain evidence="1">MV2-25</strain>
    </source>
</reference>
<dbReference type="InParanoid" id="A0A6I8UT21"/>
<accession>A0A6I8UT21</accession>
<reference evidence="2" key="2">
    <citation type="submission" date="2025-08" db="UniProtKB">
        <authorList>
            <consortium name="RefSeq"/>
        </authorList>
    </citation>
    <scope>IDENTIFICATION</scope>
    <source>
        <strain evidence="2">MV-25-SWS-2005</strain>
        <tissue evidence="2">Whole body</tissue>
    </source>
</reference>
<organism evidence="1 2">
    <name type="scientific">Drosophila pseudoobscura pseudoobscura</name>
    <name type="common">Fruit fly</name>
    <dbReference type="NCBI Taxonomy" id="46245"/>
    <lineage>
        <taxon>Eukaryota</taxon>
        <taxon>Metazoa</taxon>
        <taxon>Ecdysozoa</taxon>
        <taxon>Arthropoda</taxon>
        <taxon>Hexapoda</taxon>
        <taxon>Insecta</taxon>
        <taxon>Pterygota</taxon>
        <taxon>Neoptera</taxon>
        <taxon>Endopterygota</taxon>
        <taxon>Diptera</taxon>
        <taxon>Brachycera</taxon>
        <taxon>Muscomorpha</taxon>
        <taxon>Ephydroidea</taxon>
        <taxon>Drosophilidae</taxon>
        <taxon>Drosophila</taxon>
        <taxon>Sophophora</taxon>
    </lineage>
</organism>
<evidence type="ECO:0000313" key="1">
    <source>
        <dbReference type="Proteomes" id="UP000001819"/>
    </source>
</evidence>
<gene>
    <name evidence="2" type="primary">LOC4803815</name>
</gene>
<dbReference type="RefSeq" id="XP_001360472.4">
    <property type="nucleotide sequence ID" value="XM_001360435.4"/>
</dbReference>
<protein>
    <submittedName>
        <fullName evidence="2">Uncharacterized protein</fullName>
    </submittedName>
</protein>
<sequence>MDKIEDFPNETELRVHNAMAEAPAITGPTDNDGNIDEPIIYDYMRYPNKKKRNKLAAKTFNTNRTVHFRKFVELVTYTTNGKINIQEVALRTEEEQSKSTMKRDNL</sequence>
<name>A0A6I8UT21_DROPS</name>